<keyword evidence="7 11" id="KW-0521">NADP</keyword>
<dbReference type="GO" id="GO:0015940">
    <property type="term" value="P:pantothenate biosynthetic process"/>
    <property type="evidence" value="ECO:0007669"/>
    <property type="project" value="UniProtKB-KW"/>
</dbReference>
<dbReference type="PANTHER" id="PTHR21708:SF26">
    <property type="entry name" value="2-DEHYDROPANTOATE 2-REDUCTASE"/>
    <property type="match status" value="1"/>
</dbReference>
<evidence type="ECO:0000256" key="2">
    <source>
        <dbReference type="ARBA" id="ARBA00004994"/>
    </source>
</evidence>
<reference evidence="15 17" key="2">
    <citation type="submission" date="2018-10" db="EMBL/GenBank/DDBJ databases">
        <title>Genomic Encyclopedia of Type Strains, Phase IV (KMG-IV): sequencing the most valuable type-strain genomes for metagenomic binning, comparative biology and taxonomic classification.</title>
        <authorList>
            <person name="Goeker M."/>
        </authorList>
    </citation>
    <scope>NUCLEOTIDE SEQUENCE [LARGE SCALE GENOMIC DNA]</scope>
    <source>
        <strain evidence="15 17">DSM 19791</strain>
    </source>
</reference>
<dbReference type="SUPFAM" id="SSF48179">
    <property type="entry name" value="6-phosphogluconate dehydrogenase C-terminal domain-like"/>
    <property type="match status" value="1"/>
</dbReference>
<dbReference type="InterPro" id="IPR003710">
    <property type="entry name" value="ApbA"/>
</dbReference>
<dbReference type="GO" id="GO:0008677">
    <property type="term" value="F:2-dehydropantoate 2-reductase activity"/>
    <property type="evidence" value="ECO:0007669"/>
    <property type="project" value="UniProtKB-EC"/>
</dbReference>
<dbReference type="SUPFAM" id="SSF51735">
    <property type="entry name" value="NAD(P)-binding Rossmann-fold domains"/>
    <property type="match status" value="1"/>
</dbReference>
<dbReference type="EC" id="1.1.1.169" evidence="4 11"/>
<dbReference type="Pfam" id="PF02558">
    <property type="entry name" value="ApbA"/>
    <property type="match status" value="1"/>
</dbReference>
<dbReference type="Gene3D" id="3.40.50.720">
    <property type="entry name" value="NAD(P)-binding Rossmann-like Domain"/>
    <property type="match status" value="1"/>
</dbReference>
<dbReference type="Gene3D" id="1.10.1040.10">
    <property type="entry name" value="N-(1-d-carboxylethyl)-l-norvaline Dehydrogenase, domain 2"/>
    <property type="match status" value="1"/>
</dbReference>
<name>A0AAD1D3W2_SPHMI</name>
<evidence type="ECO:0000256" key="6">
    <source>
        <dbReference type="ARBA" id="ARBA00022655"/>
    </source>
</evidence>
<dbReference type="Proteomes" id="UP000276029">
    <property type="component" value="Unassembled WGS sequence"/>
</dbReference>
<dbReference type="InterPro" id="IPR008927">
    <property type="entry name" value="6-PGluconate_DH-like_C_sf"/>
</dbReference>
<feature type="domain" description="Ketopantoate reductase C-terminal" evidence="13">
    <location>
        <begin position="181"/>
        <end position="293"/>
    </location>
</feature>
<comment type="catalytic activity">
    <reaction evidence="10 11">
        <text>(R)-pantoate + NADP(+) = 2-dehydropantoate + NADPH + H(+)</text>
        <dbReference type="Rhea" id="RHEA:16233"/>
        <dbReference type="ChEBI" id="CHEBI:11561"/>
        <dbReference type="ChEBI" id="CHEBI:15378"/>
        <dbReference type="ChEBI" id="CHEBI:15980"/>
        <dbReference type="ChEBI" id="CHEBI:57783"/>
        <dbReference type="ChEBI" id="CHEBI:58349"/>
        <dbReference type="EC" id="1.1.1.169"/>
    </reaction>
</comment>
<dbReference type="EMBL" id="RBWX01000011">
    <property type="protein sequence ID" value="RKS85417.1"/>
    <property type="molecule type" value="Genomic_DNA"/>
</dbReference>
<protein>
    <recommendedName>
        <fullName evidence="5 11">2-dehydropantoate 2-reductase</fullName>
        <ecNumber evidence="4 11">1.1.1.169</ecNumber>
    </recommendedName>
    <alternativeName>
        <fullName evidence="9 11">Ketopantoate reductase</fullName>
    </alternativeName>
</protein>
<evidence type="ECO:0000313" key="14">
    <source>
        <dbReference type="EMBL" id="BBE33293.1"/>
    </source>
</evidence>
<gene>
    <name evidence="15" type="ORF">DFR51_3335</name>
    <name evidence="14" type="ORF">SmB9_09510</name>
</gene>
<proteinExistence type="inferred from homology"/>
<evidence type="ECO:0000313" key="15">
    <source>
        <dbReference type="EMBL" id="RKS85417.1"/>
    </source>
</evidence>
<keyword evidence="6 11" id="KW-0566">Pantothenate biosynthesis</keyword>
<keyword evidence="17" id="KW-1185">Reference proteome</keyword>
<dbReference type="Pfam" id="PF08546">
    <property type="entry name" value="ApbA_C"/>
    <property type="match status" value="1"/>
</dbReference>
<evidence type="ECO:0000259" key="12">
    <source>
        <dbReference type="Pfam" id="PF02558"/>
    </source>
</evidence>
<dbReference type="NCBIfam" id="TIGR00745">
    <property type="entry name" value="apbA_panE"/>
    <property type="match status" value="1"/>
</dbReference>
<evidence type="ECO:0000256" key="7">
    <source>
        <dbReference type="ARBA" id="ARBA00022857"/>
    </source>
</evidence>
<sequence length="319" mass="34063">MNHNRILVLGAGAVGGYFGGRMLAAGRDVTFLVRPHRYERLRASGLRISSGHGDLHFADPPLARTGDTLGVFDTVLIACKAYDLDSAIAAVRPAVGPETAILPLLNGMAHIGRLQDVFGREAIVGGLCHIGVMLDGDGGVRHFDDRHRLSYGELDGRRSDRIERLHETLDGCGFDNRLSPDILRDLWEKWVLLSSLAGVTCLMRGQVGDVVAADGQAFARALLVECAAVATAAGFPPSEACLQTGDAALTAAGSENAASTFRDIDRGGPTEGDHVVGDLVARGRALGCDMALLPLVDLHFRTYAARQHRESLERRRAGP</sequence>
<comment type="similarity">
    <text evidence="3 11">Belongs to the ketopantoate reductase family.</text>
</comment>
<evidence type="ECO:0000256" key="10">
    <source>
        <dbReference type="ARBA" id="ARBA00048793"/>
    </source>
</evidence>
<feature type="domain" description="Ketopantoate reductase N-terminal" evidence="12">
    <location>
        <begin position="6"/>
        <end position="155"/>
    </location>
</feature>
<evidence type="ECO:0000256" key="5">
    <source>
        <dbReference type="ARBA" id="ARBA00019465"/>
    </source>
</evidence>
<evidence type="ECO:0000256" key="9">
    <source>
        <dbReference type="ARBA" id="ARBA00032024"/>
    </source>
</evidence>
<comment type="pathway">
    <text evidence="2 11">Cofactor biosynthesis; (R)-pantothenate biosynthesis; (R)-pantoate from 3-methyl-2-oxobutanoate: step 2/2.</text>
</comment>
<keyword evidence="8 11" id="KW-0560">Oxidoreductase</keyword>
<reference evidence="14 16" key="1">
    <citation type="submission" date="2018-06" db="EMBL/GenBank/DDBJ databases">
        <title>Complete Genome Sequence of the Microcystin-Degrading Bacterium Sphingosinicella microcystinivorans Strain B-9.</title>
        <authorList>
            <person name="Jin H."/>
            <person name="Nishizawa T."/>
            <person name="Guo Y."/>
            <person name="Nishizawa A."/>
            <person name="Park H."/>
            <person name="Kato H."/>
            <person name="Tsuji K."/>
            <person name="Harada K."/>
        </authorList>
    </citation>
    <scope>NUCLEOTIDE SEQUENCE [LARGE SCALE GENOMIC DNA]</scope>
    <source>
        <strain evidence="14 16">B9</strain>
    </source>
</reference>
<dbReference type="InterPro" id="IPR013328">
    <property type="entry name" value="6PGD_dom2"/>
</dbReference>
<evidence type="ECO:0000313" key="17">
    <source>
        <dbReference type="Proteomes" id="UP000276029"/>
    </source>
</evidence>
<evidence type="ECO:0000256" key="8">
    <source>
        <dbReference type="ARBA" id="ARBA00023002"/>
    </source>
</evidence>
<dbReference type="FunFam" id="3.40.50.720:FF:000307">
    <property type="entry name" value="2-dehydropantoate 2-reductase"/>
    <property type="match status" value="1"/>
</dbReference>
<dbReference type="InterPro" id="IPR051402">
    <property type="entry name" value="KPR-Related"/>
</dbReference>
<dbReference type="PANTHER" id="PTHR21708">
    <property type="entry name" value="PROBABLE 2-DEHYDROPANTOATE 2-REDUCTASE"/>
    <property type="match status" value="1"/>
</dbReference>
<dbReference type="InterPro" id="IPR013752">
    <property type="entry name" value="KPA_reductase"/>
</dbReference>
<dbReference type="Proteomes" id="UP000275727">
    <property type="component" value="Chromosome"/>
</dbReference>
<dbReference type="InterPro" id="IPR013332">
    <property type="entry name" value="KPR_N"/>
</dbReference>
<evidence type="ECO:0000259" key="13">
    <source>
        <dbReference type="Pfam" id="PF08546"/>
    </source>
</evidence>
<evidence type="ECO:0000256" key="11">
    <source>
        <dbReference type="RuleBase" id="RU362068"/>
    </source>
</evidence>
<evidence type="ECO:0000256" key="3">
    <source>
        <dbReference type="ARBA" id="ARBA00007870"/>
    </source>
</evidence>
<dbReference type="GO" id="GO:0005737">
    <property type="term" value="C:cytoplasm"/>
    <property type="evidence" value="ECO:0007669"/>
    <property type="project" value="TreeGrafter"/>
</dbReference>
<evidence type="ECO:0000256" key="4">
    <source>
        <dbReference type="ARBA" id="ARBA00013014"/>
    </source>
</evidence>
<dbReference type="InterPro" id="IPR036291">
    <property type="entry name" value="NAD(P)-bd_dom_sf"/>
</dbReference>
<evidence type="ECO:0000256" key="1">
    <source>
        <dbReference type="ARBA" id="ARBA00002919"/>
    </source>
</evidence>
<organism evidence="14 16">
    <name type="scientific">Sphingosinicella microcystinivorans</name>
    <dbReference type="NCBI Taxonomy" id="335406"/>
    <lineage>
        <taxon>Bacteria</taxon>
        <taxon>Pseudomonadati</taxon>
        <taxon>Pseudomonadota</taxon>
        <taxon>Alphaproteobacteria</taxon>
        <taxon>Sphingomonadales</taxon>
        <taxon>Sphingosinicellaceae</taxon>
        <taxon>Sphingosinicella</taxon>
    </lineage>
</organism>
<accession>A0AAD1D3W2</accession>
<evidence type="ECO:0000313" key="16">
    <source>
        <dbReference type="Proteomes" id="UP000275727"/>
    </source>
</evidence>
<dbReference type="EMBL" id="AP018711">
    <property type="protein sequence ID" value="BBE33293.1"/>
    <property type="molecule type" value="Genomic_DNA"/>
</dbReference>
<dbReference type="RefSeq" id="WP_121053214.1">
    <property type="nucleotide sequence ID" value="NZ_AP018711.1"/>
</dbReference>
<dbReference type="KEGG" id="smic:SmB9_09510"/>
<dbReference type="AlphaFoldDB" id="A0AAD1D3W2"/>
<comment type="function">
    <text evidence="1 11">Catalyzes the NADPH-dependent reduction of ketopantoate into pantoic acid.</text>
</comment>